<dbReference type="AlphaFoldDB" id="A0A0N7M8Z3"/>
<dbReference type="RefSeq" id="WP_058310638.1">
    <property type="nucleotide sequence ID" value="NZ_CYTW01000001.1"/>
</dbReference>
<keyword evidence="2" id="KW-1185">Reference proteome</keyword>
<sequence>MSSDPFASLVPEARAFLTKLESNNSRDWFQDNKAQYDTLLKNPALALLDVISADLGRMTAQPVTTKLFRPHRDVRFSKDKTPYHTHLHMLWTTPAGASGQGWYFGISPSYISIGAGVMGFDKTALLNWRAAVDQDATFATLVSDLTHKGARLSEPELKRVPAPYAKDHPRGDLLRHKGLSVWFDKSPQDIKKGGLTETIMTAFSDLLPVQSALRPLL</sequence>
<gene>
    <name evidence="1" type="ORF">PH7735_01518</name>
</gene>
<dbReference type="InterPro" id="IPR012808">
    <property type="entry name" value="CHP02453"/>
</dbReference>
<name>A0A0N7M8Z3_9RHOB</name>
<dbReference type="EMBL" id="CYTW01000001">
    <property type="protein sequence ID" value="CUJ92749.1"/>
    <property type="molecule type" value="Genomic_DNA"/>
</dbReference>
<dbReference type="PIRSF" id="PIRSF028451">
    <property type="entry name" value="UCP028451"/>
    <property type="match status" value="1"/>
</dbReference>
<reference evidence="2" key="1">
    <citation type="submission" date="2015-09" db="EMBL/GenBank/DDBJ databases">
        <authorList>
            <person name="Rodrigo-Torres Lidia"/>
            <person name="Arahal R.David."/>
        </authorList>
    </citation>
    <scope>NUCLEOTIDE SEQUENCE [LARGE SCALE GENOMIC DNA]</scope>
    <source>
        <strain evidence="2">CECT 7735</strain>
    </source>
</reference>
<dbReference type="NCBIfam" id="TIGR02453">
    <property type="entry name" value="TIGR02453 family protein"/>
    <property type="match status" value="1"/>
</dbReference>
<evidence type="ECO:0000313" key="2">
    <source>
        <dbReference type="Proteomes" id="UP000051870"/>
    </source>
</evidence>
<dbReference type="STRING" id="1715693.PH7735_01518"/>
<accession>A0A0N7M8Z3</accession>
<dbReference type="Pfam" id="PF09365">
    <property type="entry name" value="DUF2461"/>
    <property type="match status" value="1"/>
</dbReference>
<proteinExistence type="predicted"/>
<evidence type="ECO:0000313" key="1">
    <source>
        <dbReference type="EMBL" id="CUJ92749.1"/>
    </source>
</evidence>
<dbReference type="PANTHER" id="PTHR36452">
    <property type="entry name" value="CHROMOSOME 12, WHOLE GENOME SHOTGUN SEQUENCE"/>
    <property type="match status" value="1"/>
</dbReference>
<dbReference type="GeneID" id="83880570"/>
<dbReference type="Proteomes" id="UP000051870">
    <property type="component" value="Unassembled WGS sequence"/>
</dbReference>
<evidence type="ECO:0008006" key="3">
    <source>
        <dbReference type="Google" id="ProtNLM"/>
    </source>
</evidence>
<dbReference type="PANTHER" id="PTHR36452:SF1">
    <property type="entry name" value="DUF2461 DOMAIN-CONTAINING PROTEIN"/>
    <property type="match status" value="1"/>
</dbReference>
<dbReference type="InterPro" id="IPR015996">
    <property type="entry name" value="UCP028451"/>
</dbReference>
<organism evidence="1 2">
    <name type="scientific">Shimia thalassica</name>
    <dbReference type="NCBI Taxonomy" id="1715693"/>
    <lineage>
        <taxon>Bacteria</taxon>
        <taxon>Pseudomonadati</taxon>
        <taxon>Pseudomonadota</taxon>
        <taxon>Alphaproteobacteria</taxon>
        <taxon>Rhodobacterales</taxon>
        <taxon>Roseobacteraceae</taxon>
    </lineage>
</organism>
<protein>
    <recommendedName>
        <fullName evidence="3">TIGR02453 family protein</fullName>
    </recommendedName>
</protein>